<name>A0ABT6NZ77_9BACT</name>
<protein>
    <recommendedName>
        <fullName evidence="3">GerMN domain-containing protein</fullName>
    </recommendedName>
</protein>
<comment type="caution">
    <text evidence="1">The sequence shown here is derived from an EMBL/GenBank/DDBJ whole genome shotgun (WGS) entry which is preliminary data.</text>
</comment>
<dbReference type="Proteomes" id="UP001160301">
    <property type="component" value="Unassembled WGS sequence"/>
</dbReference>
<evidence type="ECO:0008006" key="3">
    <source>
        <dbReference type="Google" id="ProtNLM"/>
    </source>
</evidence>
<dbReference type="EMBL" id="JARZHI010000032">
    <property type="protein sequence ID" value="MDI1433614.1"/>
    <property type="molecule type" value="Genomic_DNA"/>
</dbReference>
<evidence type="ECO:0000313" key="2">
    <source>
        <dbReference type="Proteomes" id="UP001160301"/>
    </source>
</evidence>
<accession>A0ABT6NZ77</accession>
<sequence length="543" mass="58665">METRHMHRQGTWITARRGARAALLAATLAAGCAGPANEKPPASASAPPRAGASASQAPAQVLLREEVVPGKLAVTVYSHSLVTPDGALHFWTYVSEGLWPLGQREIRFSLKREPGDAEGAFDRELFKLYGLIYELAQQGQLVDVHGRSLLGGPPLLGRDDFHCIIYGPPQPVEGITATAPFLTAVIVTTEEEEVGEQAGYARILARLGAQTRFYPTPFWTDRKRASVARPGEVDKTLITRTSRQHLRGVSVRLERKGGLANVSPTKGFFLPGDRIVLRVLPRGEGDLKEAAAAKANEDGLVMLLEMDPRAGTGLFWYPGQTTASAIASPEAGSERLTGNFLILTGKKEANEAGVAEDGFIMIFPEATWKRIREALRSGNEITVPGQGEMPAFAVEHVPTTYENPIDGRRYEAEGGWDTARPQGDGTAPKQSGQVDATVVLLTSEQEIAQRTTVDDAAAVIKQIITIVEAQVGTSKGPGSDLLVECELLPGKKKKFEMAQRPDVDQPFAQAIYEKLEKIVVPDVKGPVKFQVVFKIRGGSNPGR</sequence>
<proteinExistence type="predicted"/>
<keyword evidence="2" id="KW-1185">Reference proteome</keyword>
<organism evidence="1 2">
    <name type="scientific">Polyangium sorediatum</name>
    <dbReference type="NCBI Taxonomy" id="889274"/>
    <lineage>
        <taxon>Bacteria</taxon>
        <taxon>Pseudomonadati</taxon>
        <taxon>Myxococcota</taxon>
        <taxon>Polyangia</taxon>
        <taxon>Polyangiales</taxon>
        <taxon>Polyangiaceae</taxon>
        <taxon>Polyangium</taxon>
    </lineage>
</organism>
<evidence type="ECO:0000313" key="1">
    <source>
        <dbReference type="EMBL" id="MDI1433614.1"/>
    </source>
</evidence>
<gene>
    <name evidence="1" type="ORF">QHF89_29215</name>
</gene>
<reference evidence="1 2" key="1">
    <citation type="submission" date="2023-04" db="EMBL/GenBank/DDBJ databases">
        <title>The genome sequence of Polyangium sorediatum DSM14670.</title>
        <authorList>
            <person name="Zhang X."/>
        </authorList>
    </citation>
    <scope>NUCLEOTIDE SEQUENCE [LARGE SCALE GENOMIC DNA]</scope>
    <source>
        <strain evidence="1 2">DSM 14670</strain>
    </source>
</reference>
<dbReference type="RefSeq" id="WP_136970018.1">
    <property type="nucleotide sequence ID" value="NZ_JARZHI010000032.1"/>
</dbReference>
<dbReference type="PROSITE" id="PS51257">
    <property type="entry name" value="PROKAR_LIPOPROTEIN"/>
    <property type="match status" value="1"/>
</dbReference>